<dbReference type="Pfam" id="PF13517">
    <property type="entry name" value="FG-GAP_3"/>
    <property type="match status" value="2"/>
</dbReference>
<organism evidence="4 5">
    <name type="scientific">Rosistilla oblonga</name>
    <dbReference type="NCBI Taxonomy" id="2527990"/>
    <lineage>
        <taxon>Bacteria</taxon>
        <taxon>Pseudomonadati</taxon>
        <taxon>Planctomycetota</taxon>
        <taxon>Planctomycetia</taxon>
        <taxon>Pirellulales</taxon>
        <taxon>Pirellulaceae</taxon>
        <taxon>Rosistilla</taxon>
    </lineage>
</organism>
<dbReference type="RefSeq" id="WP_145286748.1">
    <property type="nucleotide sequence ID" value="NZ_CP036318.1"/>
</dbReference>
<dbReference type="InterPro" id="IPR013517">
    <property type="entry name" value="FG-GAP"/>
</dbReference>
<dbReference type="EMBL" id="CP036318">
    <property type="protein sequence ID" value="QDV57387.1"/>
    <property type="molecule type" value="Genomic_DNA"/>
</dbReference>
<keyword evidence="1" id="KW-0732">Signal</keyword>
<dbReference type="InterPro" id="IPR028994">
    <property type="entry name" value="Integrin_alpha_N"/>
</dbReference>
<dbReference type="PROSITE" id="PS51257">
    <property type="entry name" value="PROKAR_LIPOPROTEIN"/>
    <property type="match status" value="1"/>
</dbReference>
<evidence type="ECO:0000259" key="3">
    <source>
        <dbReference type="Pfam" id="PF07593"/>
    </source>
</evidence>
<dbReference type="Pfam" id="PF01839">
    <property type="entry name" value="FG-GAP"/>
    <property type="match status" value="1"/>
</dbReference>
<dbReference type="PANTHER" id="PTHR16026:SF0">
    <property type="entry name" value="CARTILAGE ACIDIC PROTEIN 1"/>
    <property type="match status" value="1"/>
</dbReference>
<protein>
    <submittedName>
        <fullName evidence="4">FG-GAP repeat protein</fullName>
    </submittedName>
</protein>
<dbReference type="AlphaFoldDB" id="A0A518IWC8"/>
<dbReference type="Gene3D" id="2.130.10.130">
    <property type="entry name" value="Integrin alpha, N-terminal"/>
    <property type="match status" value="2"/>
</dbReference>
<evidence type="ECO:0000313" key="4">
    <source>
        <dbReference type="EMBL" id="QDV57387.1"/>
    </source>
</evidence>
<evidence type="ECO:0000256" key="1">
    <source>
        <dbReference type="ARBA" id="ARBA00022729"/>
    </source>
</evidence>
<accession>A0A518IWC8</accession>
<feature type="domain" description="ASPIC/UnbV" evidence="3">
    <location>
        <begin position="504"/>
        <end position="570"/>
    </location>
</feature>
<feature type="region of interest" description="Disordered" evidence="2">
    <location>
        <begin position="39"/>
        <end position="60"/>
    </location>
</feature>
<gene>
    <name evidence="4" type="ORF">Mal33_33970</name>
</gene>
<keyword evidence="5" id="KW-1185">Reference proteome</keyword>
<dbReference type="InterPro" id="IPR027039">
    <property type="entry name" value="Crtac1"/>
</dbReference>
<dbReference type="Proteomes" id="UP000316770">
    <property type="component" value="Chromosome"/>
</dbReference>
<dbReference type="InterPro" id="IPR011519">
    <property type="entry name" value="UnbV_ASPIC"/>
</dbReference>
<dbReference type="SUPFAM" id="SSF69318">
    <property type="entry name" value="Integrin alpha N-terminal domain"/>
    <property type="match status" value="1"/>
</dbReference>
<reference evidence="4 5" key="1">
    <citation type="submission" date="2019-02" db="EMBL/GenBank/DDBJ databases">
        <title>Deep-cultivation of Planctomycetes and their phenomic and genomic characterization uncovers novel biology.</title>
        <authorList>
            <person name="Wiegand S."/>
            <person name="Jogler M."/>
            <person name="Boedeker C."/>
            <person name="Pinto D."/>
            <person name="Vollmers J."/>
            <person name="Rivas-Marin E."/>
            <person name="Kohn T."/>
            <person name="Peeters S.H."/>
            <person name="Heuer A."/>
            <person name="Rast P."/>
            <person name="Oberbeckmann S."/>
            <person name="Bunk B."/>
            <person name="Jeske O."/>
            <person name="Meyerdierks A."/>
            <person name="Storesund J.E."/>
            <person name="Kallscheuer N."/>
            <person name="Luecker S."/>
            <person name="Lage O.M."/>
            <person name="Pohl T."/>
            <person name="Merkel B.J."/>
            <person name="Hornburger P."/>
            <person name="Mueller R.-W."/>
            <person name="Bruemmer F."/>
            <person name="Labrenz M."/>
            <person name="Spormann A.M."/>
            <person name="Op den Camp H."/>
            <person name="Overmann J."/>
            <person name="Amann R."/>
            <person name="Jetten M.S.M."/>
            <person name="Mascher T."/>
            <person name="Medema M.H."/>
            <person name="Devos D.P."/>
            <person name="Kaster A.-K."/>
            <person name="Ovreas L."/>
            <person name="Rohde M."/>
            <person name="Galperin M.Y."/>
            <person name="Jogler C."/>
        </authorList>
    </citation>
    <scope>NUCLEOTIDE SEQUENCE [LARGE SCALE GENOMIC DNA]</scope>
    <source>
        <strain evidence="4 5">Mal33</strain>
    </source>
</reference>
<dbReference type="PANTHER" id="PTHR16026">
    <property type="entry name" value="CARTILAGE ACIDIC PROTEIN 1"/>
    <property type="match status" value="1"/>
</dbReference>
<feature type="compositionally biased region" description="Basic and acidic residues" evidence="2">
    <location>
        <begin position="39"/>
        <end position="55"/>
    </location>
</feature>
<proteinExistence type="predicted"/>
<evidence type="ECO:0000256" key="2">
    <source>
        <dbReference type="SAM" id="MobiDB-lite"/>
    </source>
</evidence>
<name>A0A518IWC8_9BACT</name>
<sequence>MSIRSSWVFGIWFGLLLGCDTSPREVDSPEREAVVAEPVVVDREPTASDRPERKPPKPQVAKQSIAFADIALASGLQFVFDTGARGDFLMPEATGGGAGWIDYDRDGQQDIFLVQGGDLLEPEAGDRLFRNASTSATTRFSDVTLAADIKHHGYGHGVAIADFDGDGFEDIYVTNIDENVLLQNQGDGTFRDITEESGTGETRWSTSAAWGDLDGDGDLDLYVCNYLDYDVRSPFPCYSKSGKPAICNPSDLSAVENACFENLGDGRFRDRLVDWGLEAENSKSLGVVIADMNLDSRLDIYVANDVMPNLLFLANAEGGFREQGIAMGCAMSGAGLNQASMGIACEDYDNDGAPDLYVTHFSADSNTMYASLGNGFRDVTNRQGLHRPTLSLLGFGCSMQDFDCDGSMDLFVANGHVNFGAAGKMVPQLFSFDGKRWHETGGNIPCLSVPRLGRALAVGDVDRDGLPDLLMANQLDNVSLFSNRSEAGNWLSVDLIGSAANRRGLGARVVARFGDRQVARQLVSGSSYCTSHESRLFFGLGDWSEPCELTVHWPWSDQSTQVVVEPNRQVTIRQPAELAVHTTDRTP</sequence>
<dbReference type="Pfam" id="PF07593">
    <property type="entry name" value="UnbV_ASPIC"/>
    <property type="match status" value="1"/>
</dbReference>
<evidence type="ECO:0000313" key="5">
    <source>
        <dbReference type="Proteomes" id="UP000316770"/>
    </source>
</evidence>